<accession>A0A9N7YFS6</accession>
<evidence type="ECO:0000256" key="1">
    <source>
        <dbReference type="SAM" id="MobiDB-lite"/>
    </source>
</evidence>
<comment type="caution">
    <text evidence="2">The sequence shown here is derived from an EMBL/GenBank/DDBJ whole genome shotgun (WGS) entry which is preliminary data.</text>
</comment>
<feature type="compositionally biased region" description="Basic and acidic residues" evidence="1">
    <location>
        <begin position="112"/>
        <end position="123"/>
    </location>
</feature>
<evidence type="ECO:0000313" key="3">
    <source>
        <dbReference type="Proteomes" id="UP001153269"/>
    </source>
</evidence>
<name>A0A9N7YFS6_PLEPL</name>
<protein>
    <submittedName>
        <fullName evidence="2">Uncharacterized protein</fullName>
    </submittedName>
</protein>
<reference evidence="2" key="1">
    <citation type="submission" date="2020-03" db="EMBL/GenBank/DDBJ databases">
        <authorList>
            <person name="Weist P."/>
        </authorList>
    </citation>
    <scope>NUCLEOTIDE SEQUENCE</scope>
</reference>
<keyword evidence="3" id="KW-1185">Reference proteome</keyword>
<dbReference type="EMBL" id="CADEAL010000769">
    <property type="protein sequence ID" value="CAB1424967.1"/>
    <property type="molecule type" value="Genomic_DNA"/>
</dbReference>
<evidence type="ECO:0000313" key="2">
    <source>
        <dbReference type="EMBL" id="CAB1424967.1"/>
    </source>
</evidence>
<dbReference type="AlphaFoldDB" id="A0A9N7YFS6"/>
<sequence>MRALCTPLVSYTVINGQWEDEEAEDKVQEEVVRGILEWLRRRLVSVPAEASGGSDASSRSLPHIFVHIHCQAFPKHCLNYISKEFGVCHKGFRGLSANHRHSAINANPTKVCWRDEGKGRDGNGDVTRSPKKQH</sequence>
<feature type="region of interest" description="Disordered" evidence="1">
    <location>
        <begin position="112"/>
        <end position="134"/>
    </location>
</feature>
<proteinExistence type="predicted"/>
<gene>
    <name evidence="2" type="ORF">PLEPLA_LOCUS12896</name>
</gene>
<organism evidence="2 3">
    <name type="scientific">Pleuronectes platessa</name>
    <name type="common">European plaice</name>
    <dbReference type="NCBI Taxonomy" id="8262"/>
    <lineage>
        <taxon>Eukaryota</taxon>
        <taxon>Metazoa</taxon>
        <taxon>Chordata</taxon>
        <taxon>Craniata</taxon>
        <taxon>Vertebrata</taxon>
        <taxon>Euteleostomi</taxon>
        <taxon>Actinopterygii</taxon>
        <taxon>Neopterygii</taxon>
        <taxon>Teleostei</taxon>
        <taxon>Neoteleostei</taxon>
        <taxon>Acanthomorphata</taxon>
        <taxon>Carangaria</taxon>
        <taxon>Pleuronectiformes</taxon>
        <taxon>Pleuronectoidei</taxon>
        <taxon>Pleuronectidae</taxon>
        <taxon>Pleuronectes</taxon>
    </lineage>
</organism>
<dbReference type="Proteomes" id="UP001153269">
    <property type="component" value="Unassembled WGS sequence"/>
</dbReference>